<proteinExistence type="predicted"/>
<gene>
    <name evidence="2" type="ORF">AB5J58_32655</name>
</gene>
<evidence type="ECO:0000256" key="1">
    <source>
        <dbReference type="SAM" id="SignalP"/>
    </source>
</evidence>
<reference evidence="2" key="1">
    <citation type="submission" date="2024-07" db="EMBL/GenBank/DDBJ databases">
        <authorList>
            <person name="Yu S.T."/>
        </authorList>
    </citation>
    <scope>NUCLEOTIDE SEQUENCE</scope>
    <source>
        <strain evidence="2">R08</strain>
    </source>
</reference>
<protein>
    <recommendedName>
        <fullName evidence="3">Lipoprotein</fullName>
    </recommendedName>
</protein>
<sequence length="63" mass="6991">MITARIAFVVTLVLAAMLLMTGCDDRKCLDYDTTVQTHTTIVNGKPHVSVVPVTYCARYEESK</sequence>
<keyword evidence="1" id="KW-0732">Signal</keyword>
<organism evidence="2">
    <name type="scientific">Streptomyces sp. R08</name>
    <dbReference type="NCBI Taxonomy" id="3238624"/>
    <lineage>
        <taxon>Bacteria</taxon>
        <taxon>Bacillati</taxon>
        <taxon>Actinomycetota</taxon>
        <taxon>Actinomycetes</taxon>
        <taxon>Kitasatosporales</taxon>
        <taxon>Streptomycetaceae</taxon>
        <taxon>Streptomyces</taxon>
    </lineage>
</organism>
<accession>A0AB39MI46</accession>
<name>A0AB39MI46_9ACTN</name>
<dbReference type="PROSITE" id="PS51257">
    <property type="entry name" value="PROKAR_LIPOPROTEIN"/>
    <property type="match status" value="1"/>
</dbReference>
<dbReference type="EMBL" id="CP163431">
    <property type="protein sequence ID" value="XDQ04623.1"/>
    <property type="molecule type" value="Genomic_DNA"/>
</dbReference>
<feature type="signal peptide" evidence="1">
    <location>
        <begin position="1"/>
        <end position="15"/>
    </location>
</feature>
<dbReference type="RefSeq" id="WP_369190135.1">
    <property type="nucleotide sequence ID" value="NZ_CP163431.1"/>
</dbReference>
<evidence type="ECO:0000313" key="2">
    <source>
        <dbReference type="EMBL" id="XDQ04623.1"/>
    </source>
</evidence>
<evidence type="ECO:0008006" key="3">
    <source>
        <dbReference type="Google" id="ProtNLM"/>
    </source>
</evidence>
<dbReference type="AlphaFoldDB" id="A0AB39MI46"/>
<feature type="chain" id="PRO_5044342663" description="Lipoprotein" evidence="1">
    <location>
        <begin position="16"/>
        <end position="63"/>
    </location>
</feature>